<dbReference type="PANTHER" id="PTHR31050">
    <property type="entry name" value="OS08G0413200 PROTEIN"/>
    <property type="match status" value="1"/>
</dbReference>
<organism evidence="1 2">
    <name type="scientific">Rhamnella rubrinervis</name>
    <dbReference type="NCBI Taxonomy" id="2594499"/>
    <lineage>
        <taxon>Eukaryota</taxon>
        <taxon>Viridiplantae</taxon>
        <taxon>Streptophyta</taxon>
        <taxon>Embryophyta</taxon>
        <taxon>Tracheophyta</taxon>
        <taxon>Spermatophyta</taxon>
        <taxon>Magnoliopsida</taxon>
        <taxon>eudicotyledons</taxon>
        <taxon>Gunneridae</taxon>
        <taxon>Pentapetalae</taxon>
        <taxon>rosids</taxon>
        <taxon>fabids</taxon>
        <taxon>Rosales</taxon>
        <taxon>Rhamnaceae</taxon>
        <taxon>rhamnoid group</taxon>
        <taxon>Rhamneae</taxon>
        <taxon>Rhamnella</taxon>
    </lineage>
</organism>
<keyword evidence="2" id="KW-1185">Reference proteome</keyword>
<dbReference type="PANTHER" id="PTHR31050:SF3">
    <property type="entry name" value="OS08G0412800 PROTEIN"/>
    <property type="match status" value="1"/>
</dbReference>
<comment type="caution">
    <text evidence="1">The sequence shown here is derived from an EMBL/GenBank/DDBJ whole genome shotgun (WGS) entry which is preliminary data.</text>
</comment>
<dbReference type="Pfam" id="PF06880">
    <property type="entry name" value="DUF1262"/>
    <property type="match status" value="1"/>
</dbReference>
<reference evidence="1" key="1">
    <citation type="submission" date="2020-03" db="EMBL/GenBank/DDBJ databases">
        <title>A high-quality chromosome-level genome assembly of a woody plant with both climbing and erect habits, Rhamnella rubrinervis.</title>
        <authorList>
            <person name="Lu Z."/>
            <person name="Yang Y."/>
            <person name="Zhu X."/>
            <person name="Sun Y."/>
        </authorList>
    </citation>
    <scope>NUCLEOTIDE SEQUENCE</scope>
    <source>
        <strain evidence="1">BYM</strain>
        <tissue evidence="1">Leaf</tissue>
    </source>
</reference>
<dbReference type="AlphaFoldDB" id="A0A8K0HLT6"/>
<dbReference type="EMBL" id="VOIH02000002">
    <property type="protein sequence ID" value="KAF3455266.1"/>
    <property type="molecule type" value="Genomic_DNA"/>
</dbReference>
<gene>
    <name evidence="1" type="ORF">FNV43_RR05714</name>
</gene>
<accession>A0A8K0HLT6</accession>
<dbReference type="OrthoDB" id="647907at2759"/>
<dbReference type="Proteomes" id="UP000796880">
    <property type="component" value="Unassembled WGS sequence"/>
</dbReference>
<dbReference type="InterPro" id="IPR010683">
    <property type="entry name" value="DUF1262"/>
</dbReference>
<evidence type="ECO:0000313" key="1">
    <source>
        <dbReference type="EMBL" id="KAF3455266.1"/>
    </source>
</evidence>
<protein>
    <submittedName>
        <fullName evidence="1">Uncharacterized protein</fullName>
    </submittedName>
</protein>
<name>A0A8K0HLT6_9ROSA</name>
<sequence length="359" mass="40787">MYVTRRLSTYRKSLASLSDPPPEGPNSGILVIQDEEAMPTRCLGLCETDRIKELPLPQNRSLELYYAQGISYLRTLHFHNVFFVPVLNQPLSSKLYYAIHPYGKDRGIAVHFLNGIACEMFALRKRSQAQKEDLEACCFSIHGKDVPPQRLDPKNKYQQFEISLEGGNVNPLGSGFTAKSLDGPRCALRACLPNFDFPLAEDEKSKPVAVLGKWYCPFMFIKEGTPQTLKDEMSRSMYYEMTLEQSWELIFAKENDHNQGNAIVVDIDVQTEAVMVGKREAVIDESNIGDGVKRVGWITGDERKVRVERAEECGGPLGGEWNKFGCFVLTERFVLKRMNGSLVLTHDFKHTHQIRSKWE</sequence>
<proteinExistence type="predicted"/>
<evidence type="ECO:0000313" key="2">
    <source>
        <dbReference type="Proteomes" id="UP000796880"/>
    </source>
</evidence>